<geneLocation type="plasmid" evidence="2 3">
    <name>NT26_p1</name>
</geneLocation>
<dbReference type="SMART" id="SM00953">
    <property type="entry name" value="RES"/>
    <property type="match status" value="1"/>
</dbReference>
<gene>
    <name evidence="2" type="ORF">NT26_p10227</name>
</gene>
<evidence type="ECO:0000313" key="2">
    <source>
        <dbReference type="EMBL" id="CCF22249.1"/>
    </source>
</evidence>
<feature type="domain" description="RES" evidence="1">
    <location>
        <begin position="135"/>
        <end position="291"/>
    </location>
</feature>
<evidence type="ECO:0000313" key="3">
    <source>
        <dbReference type="Proteomes" id="UP000010792"/>
    </source>
</evidence>
<dbReference type="AlphaFoldDB" id="L0NMY5"/>
<keyword evidence="2" id="KW-0614">Plasmid</keyword>
<sequence>MPLVEPIALRDVFELLISVYEPDSDGQTLVDWLKTDWDLFSHPAMDNAHAKELLSEILDDGDIVRAKFSPSAAYHSEALARWETLRDELMWKNRYFLDEVLDTDRLRELLGHLPADDMPTTWYRARILDREQPFLIGEMGAPPARKATHGRANPAGIPYLYLGSQPPTAVAEVRPHTGEVACVADFTVPPPLNAVDLRNPRGLVSPFLLADARAIGQLRADIAFLERLGDELTRPVLPSGAAIDYIPSQYLCEFIKKVGYDGVVYRSSVSEGINLALFDAAKAAPGAVTLHKITKVSVEVVAV</sequence>
<evidence type="ECO:0000259" key="1">
    <source>
        <dbReference type="SMART" id="SM00953"/>
    </source>
</evidence>
<dbReference type="InterPro" id="IPR014914">
    <property type="entry name" value="RES_dom"/>
</dbReference>
<proteinExistence type="predicted"/>
<organism evidence="2 3">
    <name type="scientific">Pseudorhizobium banfieldiae</name>
    <dbReference type="NCBI Taxonomy" id="1125847"/>
    <lineage>
        <taxon>Bacteria</taxon>
        <taxon>Pseudomonadati</taxon>
        <taxon>Pseudomonadota</taxon>
        <taxon>Alphaproteobacteria</taxon>
        <taxon>Hyphomicrobiales</taxon>
        <taxon>Rhizobiaceae</taxon>
        <taxon>Rhizobium/Agrobacterium group</taxon>
        <taxon>Pseudorhizobium</taxon>
    </lineage>
</organism>
<keyword evidence="3" id="KW-1185">Reference proteome</keyword>
<name>L0NMY5_9HYPH</name>
<reference evidence="2 3" key="1">
    <citation type="journal article" date="2013" name="Genome Biol. Evol.">
        <title>Life in an arsenic-containing gold mine: genome and physiology of the autotrophic arsenite-oxidizing bacterium rhizobium sp. NT-26.</title>
        <authorList>
            <person name="Andres J."/>
            <person name="Arsene-Ploetze F."/>
            <person name="Barbe V."/>
            <person name="Brochier-Armanet C."/>
            <person name="Cleiss-Arnold J."/>
            <person name="Coppee J.Y."/>
            <person name="Dillies M.A."/>
            <person name="Geist"/>
            <person name="L"/>
            <person name="Joublin A."/>
            <person name="Koechler S."/>
            <person name="Lassalle F."/>
            <person name="Marchal M."/>
            <person name="Medigue C."/>
            <person name="Muller D."/>
            <person name="Nesme X."/>
            <person name="Plewniak F."/>
            <person name="Proux C."/>
            <person name="Ramirez-Bahena M.H."/>
            <person name="Schenowitz C."/>
            <person name="Sismeiro O."/>
            <person name="Vallenet D."/>
            <person name="Santini J.M."/>
            <person name="Bertin P.N."/>
        </authorList>
    </citation>
    <scope>NUCLEOTIDE SEQUENCE [LARGE SCALE GENOMIC DNA]</scope>
    <source>
        <strain evidence="2 3">NT-26</strain>
        <plasmid evidence="2 3">NT26_p1</plasmid>
    </source>
</reference>
<dbReference type="Proteomes" id="UP000010792">
    <property type="component" value="Plasmid NT26_p1"/>
</dbReference>
<dbReference type="KEGG" id="rht:NT26_p10227"/>
<protein>
    <recommendedName>
        <fullName evidence="1">RES domain-containing protein</fullName>
    </recommendedName>
</protein>
<accession>L0NMY5</accession>
<dbReference type="EMBL" id="FO082821">
    <property type="protein sequence ID" value="CCF22249.1"/>
    <property type="molecule type" value="Genomic_DNA"/>
</dbReference>
<dbReference type="Pfam" id="PF08808">
    <property type="entry name" value="RES"/>
    <property type="match status" value="1"/>
</dbReference>